<protein>
    <recommendedName>
        <fullName evidence="4">DUF1433 domain-containing protein</fullName>
    </recommendedName>
</protein>
<feature type="chain" id="PRO_5002666989" description="DUF1433 domain-containing protein" evidence="1">
    <location>
        <begin position="26"/>
        <end position="129"/>
    </location>
</feature>
<dbReference type="EMBL" id="AAOG01000003">
    <property type="protein sequence ID" value="EAR11851.1"/>
    <property type="molecule type" value="Genomic_DNA"/>
</dbReference>
<feature type="signal peptide" evidence="1">
    <location>
        <begin position="1"/>
        <end position="25"/>
    </location>
</feature>
<dbReference type="AlphaFoldDB" id="A4C148"/>
<dbReference type="eggNOG" id="ENOG5034174">
    <property type="taxonomic scope" value="Bacteria"/>
</dbReference>
<dbReference type="HOGENOM" id="CLU_1946808_0_0_10"/>
<keyword evidence="3" id="KW-1185">Reference proteome</keyword>
<proteinExistence type="predicted"/>
<comment type="caution">
    <text evidence="2">The sequence shown here is derived from an EMBL/GenBank/DDBJ whole genome shotgun (WGS) entry which is preliminary data.</text>
</comment>
<evidence type="ECO:0000313" key="2">
    <source>
        <dbReference type="EMBL" id="EAR11851.1"/>
    </source>
</evidence>
<dbReference type="OrthoDB" id="1446992at2"/>
<gene>
    <name evidence="2" type="ORF">PI23P_10977</name>
</gene>
<evidence type="ECO:0000256" key="1">
    <source>
        <dbReference type="SAM" id="SignalP"/>
    </source>
</evidence>
<name>A4C148_9FLAO</name>
<evidence type="ECO:0000313" key="3">
    <source>
        <dbReference type="Proteomes" id="UP000003053"/>
    </source>
</evidence>
<evidence type="ECO:0008006" key="4">
    <source>
        <dbReference type="Google" id="ProtNLM"/>
    </source>
</evidence>
<keyword evidence="1" id="KW-0732">Signal</keyword>
<dbReference type="Proteomes" id="UP000003053">
    <property type="component" value="Unassembled WGS sequence"/>
</dbReference>
<dbReference type="STRING" id="313594.PI23P_10977"/>
<reference evidence="2 3" key="1">
    <citation type="submission" date="2006-02" db="EMBL/GenBank/DDBJ databases">
        <authorList>
            <person name="Murray A."/>
            <person name="Staley J."/>
            <person name="Ferriera S."/>
            <person name="Johnson J."/>
            <person name="Kravitz S."/>
            <person name="Halpern A."/>
            <person name="Remington K."/>
            <person name="Beeson K."/>
            <person name="Tran B."/>
            <person name="Rogers Y.-H."/>
            <person name="Friedman R."/>
            <person name="Venter J.C."/>
        </authorList>
    </citation>
    <scope>NUCLEOTIDE SEQUENCE [LARGE SCALE GENOMIC DNA]</scope>
    <source>
        <strain evidence="2 3">23-P</strain>
    </source>
</reference>
<accession>A4C148</accession>
<organism evidence="2 3">
    <name type="scientific">Polaribacter irgensii 23-P</name>
    <dbReference type="NCBI Taxonomy" id="313594"/>
    <lineage>
        <taxon>Bacteria</taxon>
        <taxon>Pseudomonadati</taxon>
        <taxon>Bacteroidota</taxon>
        <taxon>Flavobacteriia</taxon>
        <taxon>Flavobacteriales</taxon>
        <taxon>Flavobacteriaceae</taxon>
    </lineage>
</organism>
<sequence length="129" mass="14840">MKIGIMKTKNILIGILSLLTFASYAQTVKKNITETKSAITEFLIETNNIEELKSFDWSMVAEMFQENDENQEITLGFSYVNKSEIDKTKVRVDNFEFKVTGKTSNLKNLTSKLRRTFEKLSELDGKNKN</sequence>